<dbReference type="GeneID" id="14405901"/>
<keyword evidence="2" id="KW-1185">Reference proteome</keyword>
<organism evidence="1 2">
    <name type="scientific">Natronococcus occultus SP4</name>
    <dbReference type="NCBI Taxonomy" id="694430"/>
    <lineage>
        <taxon>Archaea</taxon>
        <taxon>Methanobacteriati</taxon>
        <taxon>Methanobacteriota</taxon>
        <taxon>Stenosarchaea group</taxon>
        <taxon>Halobacteria</taxon>
        <taxon>Halobacteriales</taxon>
        <taxon>Natrialbaceae</taxon>
        <taxon>Natronococcus</taxon>
    </lineage>
</organism>
<geneLocation type="plasmid" evidence="1">
    <name>2</name>
</geneLocation>
<proteinExistence type="predicted"/>
<gene>
    <name evidence="1" type="ORF">Natoc_4174</name>
</gene>
<protein>
    <submittedName>
        <fullName evidence="1">Putative flavin-nucleotide-binding protein</fullName>
    </submittedName>
</protein>
<dbReference type="KEGG" id="nou:Natoc_4174"/>
<dbReference type="SUPFAM" id="SSF50475">
    <property type="entry name" value="FMN-binding split barrel"/>
    <property type="match status" value="1"/>
</dbReference>
<name>L0K694_9EURY</name>
<sequence length="149" mass="16951">MQGLRWLQMSADEIDEFLGQGGIGVVSFPSGAENPPVSIPVSYGYNPDERAFYYRLSVPQGSRKADLIDRSVSFVVHRETDEGWRSVVAEGRFEEIDEAPFEPGDIHGMWAVEIPLVEIFERPPKEVTFRFFRLEPETLSGRKEVRTES</sequence>
<dbReference type="RefSeq" id="WP_015323310.1">
    <property type="nucleotide sequence ID" value="NC_019976.1"/>
</dbReference>
<dbReference type="InterPro" id="IPR012349">
    <property type="entry name" value="Split_barrel_FMN-bd"/>
</dbReference>
<reference evidence="1 2" key="1">
    <citation type="submission" date="2012-11" db="EMBL/GenBank/DDBJ databases">
        <title>FINISHED of Natronococcus occultus SP4, DSM 3396.</title>
        <authorList>
            <consortium name="DOE Joint Genome Institute"/>
            <person name="Eisen J."/>
            <person name="Huntemann M."/>
            <person name="Wei C.-L."/>
            <person name="Han J."/>
            <person name="Detter J.C."/>
            <person name="Han C."/>
            <person name="Tapia R."/>
            <person name="Chen A."/>
            <person name="Kyrpides N."/>
            <person name="Mavromatis K."/>
            <person name="Markowitz V."/>
            <person name="Szeto E."/>
            <person name="Ivanova N."/>
            <person name="Mikhailova N."/>
            <person name="Ovchinnikova G."/>
            <person name="Pagani I."/>
            <person name="Pati A."/>
            <person name="Goodwin L."/>
            <person name="Nordberg H.P."/>
            <person name="Cantor M.N."/>
            <person name="Hua S.X."/>
            <person name="Woyke T."/>
            <person name="Eisen J."/>
            <person name="Klenk H.-P."/>
            <person name="Klenk H.-P."/>
        </authorList>
    </citation>
    <scope>NUCLEOTIDE SEQUENCE [LARGE SCALE GENOMIC DNA]</scope>
    <source>
        <strain evidence="1 2">SP4</strain>
        <plasmid evidence="2">Plasmid 2</plasmid>
    </source>
</reference>
<dbReference type="HOGENOM" id="CLU_124266_1_1_2"/>
<dbReference type="OrthoDB" id="953at2157"/>
<evidence type="ECO:0000313" key="2">
    <source>
        <dbReference type="Proteomes" id="UP000010878"/>
    </source>
</evidence>
<evidence type="ECO:0000313" key="1">
    <source>
        <dbReference type="EMBL" id="AGB39879.1"/>
    </source>
</evidence>
<keyword evidence="1" id="KW-0614">Plasmid</keyword>
<accession>L0K694</accession>
<dbReference type="Gene3D" id="2.30.110.10">
    <property type="entry name" value="Electron Transport, Fmn-binding Protein, Chain A"/>
    <property type="match status" value="1"/>
</dbReference>
<dbReference type="AlphaFoldDB" id="L0K694"/>
<dbReference type="EMBL" id="CP003931">
    <property type="protein sequence ID" value="AGB39879.1"/>
    <property type="molecule type" value="Genomic_DNA"/>
</dbReference>
<dbReference type="Proteomes" id="UP000010878">
    <property type="component" value="Plasmid 2"/>
</dbReference>
<dbReference type="Pfam" id="PF12900">
    <property type="entry name" value="Pyridox_ox_2"/>
    <property type="match status" value="1"/>
</dbReference>
<dbReference type="InterPro" id="IPR024747">
    <property type="entry name" value="Pyridox_Oxase-rel"/>
</dbReference>